<comment type="cofactor">
    <cofactor evidence="18">
        <name>Zn(2+)</name>
        <dbReference type="ChEBI" id="CHEBI:29105"/>
    </cofactor>
    <text evidence="18">Binds 1 zinc ion per subunit.</text>
</comment>
<dbReference type="PANTHER" id="PTHR42853:SF3">
    <property type="entry name" value="ACETYL-COENZYME A CARBOXYLASE CARBOXYL TRANSFERASE SUBUNIT ALPHA, CHLOROPLASTIC"/>
    <property type="match status" value="1"/>
</dbReference>
<comment type="catalytic activity">
    <reaction evidence="16 17">
        <text>N(6)-carboxybiotinyl-L-lysyl-[protein] + acetyl-CoA = N(6)-biotinyl-L-lysyl-[protein] + malonyl-CoA</text>
        <dbReference type="Rhea" id="RHEA:54728"/>
        <dbReference type="Rhea" id="RHEA-COMP:10505"/>
        <dbReference type="Rhea" id="RHEA-COMP:10506"/>
        <dbReference type="ChEBI" id="CHEBI:57288"/>
        <dbReference type="ChEBI" id="CHEBI:57384"/>
        <dbReference type="ChEBI" id="CHEBI:83144"/>
        <dbReference type="ChEBI" id="CHEBI:83145"/>
        <dbReference type="EC" id="2.1.3.15"/>
    </reaction>
</comment>
<dbReference type="HAMAP" id="MF_01395">
    <property type="entry name" value="AcetylCoA_CT_beta"/>
    <property type="match status" value="1"/>
</dbReference>
<keyword evidence="23" id="KW-1185">Reference proteome</keyword>
<dbReference type="PANTHER" id="PTHR42853">
    <property type="entry name" value="ACETYL-COENZYME A CARBOXYLASE CARBOXYL TRANSFERASE SUBUNIT ALPHA"/>
    <property type="match status" value="1"/>
</dbReference>
<evidence type="ECO:0000256" key="3">
    <source>
        <dbReference type="ARBA" id="ARBA00006276"/>
    </source>
</evidence>
<evidence type="ECO:0000259" key="20">
    <source>
        <dbReference type="PROSITE" id="PS50980"/>
    </source>
</evidence>
<comment type="caution">
    <text evidence="22">The sequence shown here is derived from an EMBL/GenBank/DDBJ whole genome shotgun (WGS) entry which is preliminary data.</text>
</comment>
<comment type="subunit">
    <text evidence="17">Acetyl-CoA carboxylase is a heterohexamer composed of biotin carboxyl carrier protein (AccB), biotin carboxylase (AccC) and two subunits each of ACCase subunit alpha (AccA) and ACCase subunit beta (AccD).</text>
</comment>
<comment type="function">
    <text evidence="15 18">Component of the acetyl coenzyme A carboxylase (ACC) complex. Biotin carboxylase (BC) catalyzes the carboxylation of biotin on its carrier protein (BCCP) and then the CO(2) group is transferred by the transcarboxylase to acetyl-CoA to form malonyl-CoA.</text>
</comment>
<keyword evidence="10 18" id="KW-0863">Zinc-finger</keyword>
<evidence type="ECO:0000256" key="7">
    <source>
        <dbReference type="ARBA" id="ARBA00022516"/>
    </source>
</evidence>
<dbReference type="InterPro" id="IPR029045">
    <property type="entry name" value="ClpP/crotonase-like_dom_sf"/>
</dbReference>
<keyword evidence="6 17" id="KW-0963">Cytoplasm</keyword>
<dbReference type="SUPFAM" id="SSF52096">
    <property type="entry name" value="ClpP/crotonase"/>
    <property type="match status" value="2"/>
</dbReference>
<gene>
    <name evidence="18" type="primary">accD</name>
    <name evidence="17" type="synonym">accA</name>
    <name evidence="22" type="ORF">GCM10009754_51750</name>
</gene>
<evidence type="ECO:0000256" key="9">
    <source>
        <dbReference type="ARBA" id="ARBA00022741"/>
    </source>
</evidence>
<feature type="zinc finger region" description="C4-type" evidence="18">
    <location>
        <begin position="18"/>
        <end position="40"/>
    </location>
</feature>
<dbReference type="HAMAP" id="MF_00823">
    <property type="entry name" value="AcetylCoA_CT_alpha"/>
    <property type="match status" value="1"/>
</dbReference>
<comment type="similarity">
    <text evidence="4">In the N-terminal section; belongs to the AccD/PCCB family.</text>
</comment>
<evidence type="ECO:0000256" key="10">
    <source>
        <dbReference type="ARBA" id="ARBA00022771"/>
    </source>
</evidence>
<comment type="similarity">
    <text evidence="17">Belongs to the AccA family.</text>
</comment>
<dbReference type="InterPro" id="IPR000438">
    <property type="entry name" value="Acetyl_CoA_COase_Trfase_b_su"/>
</dbReference>
<dbReference type="RefSeq" id="WP_344424003.1">
    <property type="nucleotide sequence ID" value="NZ_BAAANN010000021.1"/>
</dbReference>
<evidence type="ECO:0000313" key="22">
    <source>
        <dbReference type="EMBL" id="GAA1971252.1"/>
    </source>
</evidence>
<dbReference type="Gene3D" id="3.90.226.10">
    <property type="entry name" value="2-enoyl-CoA Hydratase, Chain A, domain 1"/>
    <property type="match status" value="2"/>
</dbReference>
<evidence type="ECO:0000256" key="13">
    <source>
        <dbReference type="ARBA" id="ARBA00023098"/>
    </source>
</evidence>
<dbReference type="Pfam" id="PF03255">
    <property type="entry name" value="ACCA"/>
    <property type="match status" value="1"/>
</dbReference>
<keyword evidence="9 17" id="KW-0547">Nucleotide-binding</keyword>
<reference evidence="22 23" key="1">
    <citation type="journal article" date="2019" name="Int. J. Syst. Evol. Microbiol.">
        <title>The Global Catalogue of Microorganisms (GCM) 10K type strain sequencing project: providing services to taxonomists for standard genome sequencing and annotation.</title>
        <authorList>
            <consortium name="The Broad Institute Genomics Platform"/>
            <consortium name="The Broad Institute Genome Sequencing Center for Infectious Disease"/>
            <person name="Wu L."/>
            <person name="Ma J."/>
        </authorList>
    </citation>
    <scope>NUCLEOTIDE SEQUENCE [LARGE SCALE GENOMIC DNA]</scope>
    <source>
        <strain evidence="22 23">JCM 14545</strain>
    </source>
</reference>
<keyword evidence="7 17" id="KW-0444">Lipid biosynthesis</keyword>
<evidence type="ECO:0000259" key="21">
    <source>
        <dbReference type="PROSITE" id="PS50989"/>
    </source>
</evidence>
<dbReference type="InterPro" id="IPR011763">
    <property type="entry name" value="COA_CT_C"/>
</dbReference>
<feature type="binding site" evidence="18">
    <location>
        <position position="18"/>
    </location>
    <ligand>
        <name>Zn(2+)</name>
        <dbReference type="ChEBI" id="CHEBI:29105"/>
    </ligand>
</feature>
<comment type="subunit">
    <text evidence="5">Acetyl-CoA carboxylase is a heterotetramer composed of biotin carboxyl carrier protein (AccB), biotin carboxylase (AccC) and two subunits of ACCase subunit beta/alpha.</text>
</comment>
<comment type="similarity">
    <text evidence="3">In the C-terminal section; belongs to the AccA family.</text>
</comment>
<feature type="binding site" evidence="18">
    <location>
        <position position="21"/>
    </location>
    <ligand>
        <name>Zn(2+)</name>
        <dbReference type="ChEBI" id="CHEBI:29105"/>
    </ligand>
</feature>
<dbReference type="Proteomes" id="UP001501116">
    <property type="component" value="Unassembled WGS sequence"/>
</dbReference>
<dbReference type="PROSITE" id="PS50989">
    <property type="entry name" value="COA_CT_CTER"/>
    <property type="match status" value="1"/>
</dbReference>
<evidence type="ECO:0000256" key="17">
    <source>
        <dbReference type="HAMAP-Rule" id="MF_00823"/>
    </source>
</evidence>
<feature type="region of interest" description="Disordered" evidence="19">
    <location>
        <begin position="550"/>
        <end position="570"/>
    </location>
</feature>
<keyword evidence="14 17" id="KW-0275">Fatty acid biosynthesis</keyword>
<evidence type="ECO:0000256" key="11">
    <source>
        <dbReference type="ARBA" id="ARBA00022832"/>
    </source>
</evidence>
<feature type="domain" description="CoA carboxyltransferase N-terminal" evidence="20">
    <location>
        <begin position="14"/>
        <end position="283"/>
    </location>
</feature>
<protein>
    <recommendedName>
        <fullName evidence="17 18">Multifunctional fusion protein</fullName>
    </recommendedName>
    <domain>
        <recommendedName>
            <fullName evidence="17">Acetyl-coenzyme A carboxylase carboxyl transferase subunit alpha</fullName>
            <shortName evidence="17">ACCase subunit alpha</shortName>
            <shortName evidence="17">Acetyl-CoA carboxylase carboxyltransferase subunit alpha</shortName>
            <ecNumber evidence="17">2.1.3.15</ecNumber>
        </recommendedName>
    </domain>
    <domain>
        <recommendedName>
            <fullName evidence="18">Acetyl-coenzyme A carboxylase carboxyl transferase subunit beta</fullName>
            <shortName evidence="18">ACCase subunit beta</shortName>
            <shortName evidence="18">Acetyl-CoA carboxylase carboxyltransferase subunit beta</shortName>
        </recommendedName>
    </domain>
</protein>
<feature type="binding site" evidence="18">
    <location>
        <position position="37"/>
    </location>
    <ligand>
        <name>Zn(2+)</name>
        <dbReference type="ChEBI" id="CHEBI:29105"/>
    </ligand>
</feature>
<dbReference type="EMBL" id="BAAANN010000021">
    <property type="protein sequence ID" value="GAA1971252.1"/>
    <property type="molecule type" value="Genomic_DNA"/>
</dbReference>
<sequence length="570" mass="59554">MSSTVDLEDAPVARWELCPRCRAVLHHRRLARSWRTCPDCGAHLPMTAVEWVRTLFDDGSVTVVEHRVPDTDPLEFVDVVPYRERRERARERTGLHEAVVVATGTVTGTPVTCAAMDFRFLGGSLGAAAGELVTVAGERALAASTPLVIVTASGGARMQEGVLSLMQMAKTSQMLHRLDEAGLLTVSVIADPTFGGVAASYATGTDIVIAEPGARLGFAGPRVIEQTIGRALPSGFQTAEFLAGRGLVDLICPRAELRGTLGRLLGLATGTVAPEDGSPAALVTDPGELPDRDPWDAVLRARDIRRPTTADYLATAFDEFVALRGDRLSKDCPALLGGLARLGGTPVVALGTQKGHTAAELAAANFGSASPAGYRKSARLMRLAAKLGLPVVTLIDTPGAHPGLEAEENGQAQAISDNLRLLAKLPVPVVAVVTGEGGSGGALALALADRVLMCADAVYSVISPEGCAAILWRDKAAAPGAAAALGLHAKRLLRLGVVDGVIPEPEGGAHADHRAAADRLRAAVSAALAPLTRLTAAELADRRHARFRRFGAPSHQERTLHNGQPQCGAE</sequence>
<dbReference type="Pfam" id="PF01039">
    <property type="entry name" value="Carboxyl_trans"/>
    <property type="match status" value="1"/>
</dbReference>
<evidence type="ECO:0000256" key="2">
    <source>
        <dbReference type="ARBA" id="ARBA00004956"/>
    </source>
</evidence>
<comment type="pathway">
    <text evidence="2 17">Lipid metabolism; malonyl-CoA biosynthesis; malonyl-CoA from acetyl-CoA: step 1/1.</text>
</comment>
<dbReference type="InterPro" id="IPR001095">
    <property type="entry name" value="Acetyl_CoA_COase_a_su"/>
</dbReference>
<evidence type="ECO:0000256" key="12">
    <source>
        <dbReference type="ARBA" id="ARBA00022840"/>
    </source>
</evidence>
<organism evidence="22 23">
    <name type="scientific">Amycolatopsis minnesotensis</name>
    <dbReference type="NCBI Taxonomy" id="337894"/>
    <lineage>
        <taxon>Bacteria</taxon>
        <taxon>Bacillati</taxon>
        <taxon>Actinomycetota</taxon>
        <taxon>Actinomycetes</taxon>
        <taxon>Pseudonocardiales</taxon>
        <taxon>Pseudonocardiaceae</taxon>
        <taxon>Amycolatopsis</taxon>
    </lineage>
</organism>
<dbReference type="InterPro" id="IPR011762">
    <property type="entry name" value="COA_CT_N"/>
</dbReference>
<comment type="subcellular location">
    <subcellularLocation>
        <location evidence="1 17">Cytoplasm</location>
    </subcellularLocation>
</comment>
<dbReference type="PRINTS" id="PR01070">
    <property type="entry name" value="ACCCTRFRASEB"/>
</dbReference>
<evidence type="ECO:0000256" key="8">
    <source>
        <dbReference type="ARBA" id="ARBA00022679"/>
    </source>
</evidence>
<evidence type="ECO:0000256" key="6">
    <source>
        <dbReference type="ARBA" id="ARBA00022490"/>
    </source>
</evidence>
<keyword evidence="12 17" id="KW-0067">ATP-binding</keyword>
<evidence type="ECO:0000256" key="16">
    <source>
        <dbReference type="ARBA" id="ARBA00049152"/>
    </source>
</evidence>
<dbReference type="PROSITE" id="PS50980">
    <property type="entry name" value="COA_CT_NTER"/>
    <property type="match status" value="1"/>
</dbReference>
<dbReference type="InterPro" id="IPR034733">
    <property type="entry name" value="AcCoA_carboxyl_beta"/>
</dbReference>
<evidence type="ECO:0000313" key="23">
    <source>
        <dbReference type="Proteomes" id="UP001501116"/>
    </source>
</evidence>
<feature type="binding site" evidence="18">
    <location>
        <position position="40"/>
    </location>
    <ligand>
        <name>Zn(2+)</name>
        <dbReference type="ChEBI" id="CHEBI:29105"/>
    </ligand>
</feature>
<proteinExistence type="inferred from homology"/>
<keyword evidence="18" id="KW-0479">Metal-binding</keyword>
<evidence type="ECO:0000256" key="18">
    <source>
        <dbReference type="HAMAP-Rule" id="MF_01395"/>
    </source>
</evidence>
<comment type="function">
    <text evidence="17">Component of the acetyl coenzyme A carboxylase (ACC) complex. First, biotin carboxylase catalyzes the carboxylation of biotin on its carrier protein (BCCP) and then the CO(2) group is transferred by the carboxyltransferase to acetyl-CoA to form malonyl-CoA.</text>
</comment>
<feature type="compositionally biased region" description="Polar residues" evidence="19">
    <location>
        <begin position="561"/>
        <end position="570"/>
    </location>
</feature>
<accession>A0ABN2RLJ7</accession>
<evidence type="ECO:0000256" key="5">
    <source>
        <dbReference type="ARBA" id="ARBA00011664"/>
    </source>
</evidence>
<evidence type="ECO:0000256" key="15">
    <source>
        <dbReference type="ARBA" id="ARBA00025280"/>
    </source>
</evidence>
<comment type="similarity">
    <text evidence="18">Belongs to the AccD/PCCB family.</text>
</comment>
<evidence type="ECO:0000256" key="14">
    <source>
        <dbReference type="ARBA" id="ARBA00023160"/>
    </source>
</evidence>
<name>A0ABN2RLJ7_9PSEU</name>
<keyword evidence="18" id="KW-0862">Zinc</keyword>
<dbReference type="EC" id="2.1.3.15" evidence="17"/>
<dbReference type="NCBIfam" id="NF041504">
    <property type="entry name" value="AccA_sub"/>
    <property type="match status" value="1"/>
</dbReference>
<evidence type="ECO:0000256" key="4">
    <source>
        <dbReference type="ARBA" id="ARBA00010284"/>
    </source>
</evidence>
<evidence type="ECO:0000256" key="19">
    <source>
        <dbReference type="SAM" id="MobiDB-lite"/>
    </source>
</evidence>
<keyword evidence="8 17" id="KW-0808">Transferase</keyword>
<feature type="domain" description="CoA carboxyltransferase C-terminal" evidence="21">
    <location>
        <begin position="286"/>
        <end position="530"/>
    </location>
</feature>
<keyword evidence="13 17" id="KW-0443">Lipid metabolism</keyword>
<keyword evidence="11 17" id="KW-0276">Fatty acid metabolism</keyword>
<evidence type="ECO:0000256" key="1">
    <source>
        <dbReference type="ARBA" id="ARBA00004496"/>
    </source>
</evidence>